<dbReference type="EMBL" id="SDEE01000384">
    <property type="protein sequence ID" value="RXW16954.1"/>
    <property type="molecule type" value="Genomic_DNA"/>
</dbReference>
<dbReference type="OrthoDB" id="10323322at2759"/>
<comment type="caution">
    <text evidence="1">The sequence shown here is derived from an EMBL/GenBank/DDBJ whole genome shotgun (WGS) entry which is preliminary data.</text>
</comment>
<sequence>MPFQMLLAERSRSHPLSVEMSLDFHLCQTALNAIMALVPQIRSLELFGEGECVEGFLDCLAGGYSADALEHIRIFGDECSVSPNIFEAGTPRLRSLQLDGLNNIASVSPLLRSGCVTDLKFSNLSFRPTWEQLFELLQDLQGTLQSFTVDDVLPLDVDQSSHHASYPVLQLPQLRDLCLIDLPALAYRFLKGVRIPQSARVGLHQWGEIGQCEVDLRALFSALCTARSSSISFKCLAVSDRNYDLLVEGWEDEQSFDHKGAPTTRPLLSTYNQHQTIQAYRELFDDDSEPFSLTTFKEHFSISGVSLSNLQSLVIRSEVEAEDAAITKTKIFWEVVSDLPHLSKVSVSPPASVALLHCLMDDSVNIEALKATAILRRLLPKDDPSKQRQSAFPRRLPALKTLTFDGRPDSPWSRRDSASMAQFVKEIDLLEQNLGLRHGLGEGLEKLVFNEWNPLPGNIETLKQFVTTVLVRGSGESA</sequence>
<keyword evidence="2" id="KW-1185">Reference proteome</keyword>
<reference evidence="1 2" key="1">
    <citation type="submission" date="2019-01" db="EMBL/GenBank/DDBJ databases">
        <title>Draft genome sequence of Psathyrella aberdarensis IHI B618.</title>
        <authorList>
            <person name="Buettner E."/>
            <person name="Kellner H."/>
        </authorList>
    </citation>
    <scope>NUCLEOTIDE SEQUENCE [LARGE SCALE GENOMIC DNA]</scope>
    <source>
        <strain evidence="1 2">IHI B618</strain>
    </source>
</reference>
<evidence type="ECO:0000313" key="2">
    <source>
        <dbReference type="Proteomes" id="UP000290288"/>
    </source>
</evidence>
<name>A0A4Q2DE76_9AGAR</name>
<dbReference type="AlphaFoldDB" id="A0A4Q2DE76"/>
<evidence type="ECO:0000313" key="1">
    <source>
        <dbReference type="EMBL" id="RXW16954.1"/>
    </source>
</evidence>
<proteinExistence type="predicted"/>
<dbReference type="Proteomes" id="UP000290288">
    <property type="component" value="Unassembled WGS sequence"/>
</dbReference>
<protein>
    <submittedName>
        <fullName evidence="1">Uncharacterized protein</fullName>
    </submittedName>
</protein>
<organism evidence="1 2">
    <name type="scientific">Candolleomyces aberdarensis</name>
    <dbReference type="NCBI Taxonomy" id="2316362"/>
    <lineage>
        <taxon>Eukaryota</taxon>
        <taxon>Fungi</taxon>
        <taxon>Dikarya</taxon>
        <taxon>Basidiomycota</taxon>
        <taxon>Agaricomycotina</taxon>
        <taxon>Agaricomycetes</taxon>
        <taxon>Agaricomycetidae</taxon>
        <taxon>Agaricales</taxon>
        <taxon>Agaricineae</taxon>
        <taxon>Psathyrellaceae</taxon>
        <taxon>Candolleomyces</taxon>
    </lineage>
</organism>
<gene>
    <name evidence="1" type="ORF">EST38_g8900</name>
</gene>
<accession>A0A4Q2DE76</accession>